<name>A0A561QAQ5_9HYPH</name>
<accession>A0A561QAQ5</accession>
<dbReference type="AlphaFoldDB" id="A0A561QAQ5"/>
<dbReference type="PANTHER" id="PTHR11941">
    <property type="entry name" value="ENOYL-COA HYDRATASE-RELATED"/>
    <property type="match status" value="1"/>
</dbReference>
<dbReference type="Proteomes" id="UP000320653">
    <property type="component" value="Unassembled WGS sequence"/>
</dbReference>
<organism evidence="3 4">
    <name type="scientific">Neorhizobium alkalisoli</name>
    <dbReference type="NCBI Taxonomy" id="528178"/>
    <lineage>
        <taxon>Bacteria</taxon>
        <taxon>Pseudomonadati</taxon>
        <taxon>Pseudomonadota</taxon>
        <taxon>Alphaproteobacteria</taxon>
        <taxon>Hyphomicrobiales</taxon>
        <taxon>Rhizobiaceae</taxon>
        <taxon>Rhizobium/Agrobacterium group</taxon>
        <taxon>Neorhizobium</taxon>
    </lineage>
</organism>
<proteinExistence type="inferred from homology"/>
<dbReference type="FunFam" id="3.90.226.10:FF:000009">
    <property type="entry name" value="Carnitinyl-CoA dehydratase"/>
    <property type="match status" value="1"/>
</dbReference>
<dbReference type="InterPro" id="IPR029045">
    <property type="entry name" value="ClpP/crotonase-like_dom_sf"/>
</dbReference>
<dbReference type="PANTHER" id="PTHR11941:SF54">
    <property type="entry name" value="ENOYL-COA HYDRATASE, MITOCHONDRIAL"/>
    <property type="match status" value="1"/>
</dbReference>
<dbReference type="InterPro" id="IPR014748">
    <property type="entry name" value="Enoyl-CoA_hydra_C"/>
</dbReference>
<dbReference type="Pfam" id="PF00378">
    <property type="entry name" value="ECH_1"/>
    <property type="match status" value="1"/>
</dbReference>
<evidence type="ECO:0000256" key="1">
    <source>
        <dbReference type="ARBA" id="ARBA00005254"/>
    </source>
</evidence>
<dbReference type="GO" id="GO:0006635">
    <property type="term" value="P:fatty acid beta-oxidation"/>
    <property type="evidence" value="ECO:0007669"/>
    <property type="project" value="TreeGrafter"/>
</dbReference>
<comment type="caution">
    <text evidence="3">The sequence shown here is derived from an EMBL/GenBank/DDBJ whole genome shotgun (WGS) entry which is preliminary data.</text>
</comment>
<dbReference type="EMBL" id="VIWP01000012">
    <property type="protein sequence ID" value="TWF47427.1"/>
    <property type="molecule type" value="Genomic_DNA"/>
</dbReference>
<dbReference type="Gene3D" id="1.10.12.10">
    <property type="entry name" value="Lyase 2-enoyl-coa Hydratase, Chain A, domain 2"/>
    <property type="match status" value="1"/>
</dbReference>
<evidence type="ECO:0000313" key="4">
    <source>
        <dbReference type="Proteomes" id="UP000320653"/>
    </source>
</evidence>
<dbReference type="RefSeq" id="WP_246690976.1">
    <property type="nucleotide sequence ID" value="NZ_VIWP01000012.1"/>
</dbReference>
<keyword evidence="2" id="KW-0456">Lyase</keyword>
<dbReference type="InterPro" id="IPR001753">
    <property type="entry name" value="Enoyl-CoA_hydra/iso"/>
</dbReference>
<evidence type="ECO:0000313" key="3">
    <source>
        <dbReference type="EMBL" id="TWF47427.1"/>
    </source>
</evidence>
<dbReference type="CDD" id="cd06558">
    <property type="entry name" value="crotonase-like"/>
    <property type="match status" value="1"/>
</dbReference>
<evidence type="ECO:0000256" key="2">
    <source>
        <dbReference type="ARBA" id="ARBA00023239"/>
    </source>
</evidence>
<dbReference type="GO" id="GO:0016836">
    <property type="term" value="F:hydro-lyase activity"/>
    <property type="evidence" value="ECO:0007669"/>
    <property type="project" value="UniProtKB-ARBA"/>
</dbReference>
<dbReference type="FunFam" id="1.10.12.10:FF:000001">
    <property type="entry name" value="Probable enoyl-CoA hydratase, mitochondrial"/>
    <property type="match status" value="1"/>
</dbReference>
<sequence length="262" mass="27913">MVVHLEKAEHVAIVRLDRPEALNAIDPETREELRTVFADLGADDAIRVVILTGTGEKAFCTGSDLKKTMPPAETFAQQAFGGTKTREASETITKVLAIPQPIICAINGIAVAGGLELALACDIRIAVSHATFGLSEVRIGSIPGGGGTQRLPRLVGLSNAMPMLLGGGRVDAEQALRMGLVSKIVDAADLMAEALGMATQIAENAPLAVRAVKALVHQGSNLPLSEGLEMERMVFGNLRNTEDRIEGRRAFAEKRKPVYRGW</sequence>
<dbReference type="SUPFAM" id="SSF52096">
    <property type="entry name" value="ClpP/crotonase"/>
    <property type="match status" value="1"/>
</dbReference>
<gene>
    <name evidence="3" type="ORF">FHW37_11266</name>
</gene>
<keyword evidence="4" id="KW-1185">Reference proteome</keyword>
<dbReference type="Gene3D" id="3.90.226.10">
    <property type="entry name" value="2-enoyl-CoA Hydratase, Chain A, domain 1"/>
    <property type="match status" value="1"/>
</dbReference>
<comment type="similarity">
    <text evidence="1">Belongs to the enoyl-CoA hydratase/isomerase family.</text>
</comment>
<protein>
    <submittedName>
        <fullName evidence="3">E-phenylitaconyl-CoA hydratase</fullName>
    </submittedName>
</protein>
<reference evidence="3 4" key="1">
    <citation type="submission" date="2019-06" db="EMBL/GenBank/DDBJ databases">
        <title>Sorghum-associated microbial communities from plants grown in Nebraska, USA.</title>
        <authorList>
            <person name="Schachtman D."/>
        </authorList>
    </citation>
    <scope>NUCLEOTIDE SEQUENCE [LARGE SCALE GENOMIC DNA]</scope>
    <source>
        <strain evidence="3 4">1225</strain>
    </source>
</reference>